<name>A0A975GR59_9BACT</name>
<reference evidence="1" key="1">
    <citation type="journal article" date="2021" name="Microb. Physiol.">
        <title>Proteogenomic Insights into the Physiology of Marine, Sulfate-Reducing, Filamentous Desulfonema limicola and Desulfonema magnum.</title>
        <authorList>
            <person name="Schnaars V."/>
            <person name="Wohlbrand L."/>
            <person name="Scheve S."/>
            <person name="Hinrichs C."/>
            <person name="Reinhardt R."/>
            <person name="Rabus R."/>
        </authorList>
    </citation>
    <scope>NUCLEOTIDE SEQUENCE</scope>
    <source>
        <strain evidence="1">4be13</strain>
    </source>
</reference>
<sequence length="225" mass="25634">MSNVEVYVVVEGQTEQTFIREMLAPVLGCQGIYLHPVLIGKPGHKGGDIRFERAKTDIGNFLKQRANICISTMFDYFRIDPDWPGRADIRDNDTAIKKARRIEERTLSEIIKLFPNLNVSERFIPYIQMHEFEALLFSDESALANMIGANTLEIAALLNDCGEPEEINDNPQTAPSKRLQYLCGKKYRKVTMGKSIADAVGIQTMRKKCPHFDGWLKRLELLTKK</sequence>
<dbReference type="Pfam" id="PF14103">
    <property type="entry name" value="DUF4276"/>
    <property type="match status" value="1"/>
</dbReference>
<evidence type="ECO:0000313" key="1">
    <source>
        <dbReference type="EMBL" id="QTA90701.1"/>
    </source>
</evidence>
<dbReference type="EMBL" id="CP061800">
    <property type="protein sequence ID" value="QTA90701.1"/>
    <property type="molecule type" value="Genomic_DNA"/>
</dbReference>
<gene>
    <name evidence="1" type="ORF">dnm_067620</name>
</gene>
<dbReference type="RefSeq" id="WP_207678781.1">
    <property type="nucleotide sequence ID" value="NZ_CP061800.1"/>
</dbReference>
<keyword evidence="2" id="KW-1185">Reference proteome</keyword>
<protein>
    <submittedName>
        <fullName evidence="1">DUF4276</fullName>
    </submittedName>
</protein>
<dbReference type="AlphaFoldDB" id="A0A975GR59"/>
<dbReference type="Proteomes" id="UP000663722">
    <property type="component" value="Chromosome"/>
</dbReference>
<accession>A0A975GR59</accession>
<organism evidence="1 2">
    <name type="scientific">Desulfonema magnum</name>
    <dbReference type="NCBI Taxonomy" id="45655"/>
    <lineage>
        <taxon>Bacteria</taxon>
        <taxon>Pseudomonadati</taxon>
        <taxon>Thermodesulfobacteriota</taxon>
        <taxon>Desulfobacteria</taxon>
        <taxon>Desulfobacterales</taxon>
        <taxon>Desulfococcaceae</taxon>
        <taxon>Desulfonema</taxon>
    </lineage>
</organism>
<proteinExistence type="predicted"/>
<dbReference type="InterPro" id="IPR025455">
    <property type="entry name" value="DUF4276"/>
</dbReference>
<evidence type="ECO:0000313" key="2">
    <source>
        <dbReference type="Proteomes" id="UP000663722"/>
    </source>
</evidence>
<dbReference type="KEGG" id="dmm:dnm_067620"/>